<evidence type="ECO:0000256" key="1">
    <source>
        <dbReference type="ARBA" id="ARBA00004123"/>
    </source>
</evidence>
<evidence type="ECO:0000256" key="3">
    <source>
        <dbReference type="ARBA" id="ARBA00022553"/>
    </source>
</evidence>
<dbReference type="InterPro" id="IPR013320">
    <property type="entry name" value="ConA-like_dom_sf"/>
</dbReference>
<dbReference type="InterPro" id="IPR036361">
    <property type="entry name" value="SAP_dom_sf"/>
</dbReference>
<evidence type="ECO:0000256" key="4">
    <source>
        <dbReference type="ARBA" id="ARBA00023242"/>
    </source>
</evidence>
<evidence type="ECO:0000256" key="2">
    <source>
        <dbReference type="ARBA" id="ARBA00022481"/>
    </source>
</evidence>
<evidence type="ECO:0000259" key="6">
    <source>
        <dbReference type="PROSITE" id="PS50188"/>
    </source>
</evidence>
<dbReference type="Gene3D" id="2.60.120.920">
    <property type="match status" value="1"/>
</dbReference>
<feature type="compositionally biased region" description="Polar residues" evidence="5">
    <location>
        <begin position="71"/>
        <end position="88"/>
    </location>
</feature>
<comment type="subcellular location">
    <subcellularLocation>
        <location evidence="1">Nucleus</location>
    </subcellularLocation>
</comment>
<dbReference type="SUPFAM" id="SSF49899">
    <property type="entry name" value="Concanavalin A-like lectins/glucanases"/>
    <property type="match status" value="1"/>
</dbReference>
<feature type="compositionally biased region" description="Basic and acidic residues" evidence="5">
    <location>
        <begin position="849"/>
        <end position="889"/>
    </location>
</feature>
<dbReference type="PROSITE" id="PS50800">
    <property type="entry name" value="SAP"/>
    <property type="match status" value="1"/>
</dbReference>
<dbReference type="KEGG" id="bvk:117233419"/>
<feature type="compositionally biased region" description="Low complexity" evidence="5">
    <location>
        <begin position="145"/>
        <end position="162"/>
    </location>
</feature>
<feature type="compositionally biased region" description="Basic and acidic residues" evidence="5">
    <location>
        <begin position="360"/>
        <end position="387"/>
    </location>
</feature>
<feature type="compositionally biased region" description="Polar residues" evidence="5">
    <location>
        <begin position="982"/>
        <end position="1004"/>
    </location>
</feature>
<feature type="compositionally biased region" description="Low complexity" evidence="5">
    <location>
        <begin position="971"/>
        <end position="981"/>
    </location>
</feature>
<gene>
    <name evidence="9" type="primary">LOC117233419</name>
</gene>
<dbReference type="SMART" id="SM00513">
    <property type="entry name" value="SAP"/>
    <property type="match status" value="1"/>
</dbReference>
<evidence type="ECO:0000259" key="7">
    <source>
        <dbReference type="PROSITE" id="PS50800"/>
    </source>
</evidence>
<feature type="compositionally biased region" description="Polar residues" evidence="5">
    <location>
        <begin position="219"/>
        <end position="233"/>
    </location>
</feature>
<dbReference type="CDD" id="cd12884">
    <property type="entry name" value="SPRY_hnRNP"/>
    <property type="match status" value="1"/>
</dbReference>
<protein>
    <submittedName>
        <fullName evidence="9">Heterogeneous nuclear ribonucleoprotein U isoform X1</fullName>
    </submittedName>
</protein>
<proteinExistence type="predicted"/>
<organism evidence="8 9">
    <name type="scientific">Bombus vosnesenskii</name>
    <dbReference type="NCBI Taxonomy" id="207650"/>
    <lineage>
        <taxon>Eukaryota</taxon>
        <taxon>Metazoa</taxon>
        <taxon>Ecdysozoa</taxon>
        <taxon>Arthropoda</taxon>
        <taxon>Hexapoda</taxon>
        <taxon>Insecta</taxon>
        <taxon>Pterygota</taxon>
        <taxon>Neoptera</taxon>
        <taxon>Endopterygota</taxon>
        <taxon>Hymenoptera</taxon>
        <taxon>Apocrita</taxon>
        <taxon>Aculeata</taxon>
        <taxon>Apoidea</taxon>
        <taxon>Anthophila</taxon>
        <taxon>Apidae</taxon>
        <taxon>Bombus</taxon>
        <taxon>Pyrobombus</taxon>
    </lineage>
</organism>
<dbReference type="GO" id="GO:1990904">
    <property type="term" value="C:ribonucleoprotein complex"/>
    <property type="evidence" value="ECO:0007669"/>
    <property type="project" value="UniProtKB-KW"/>
</dbReference>
<dbReference type="Pfam" id="PF02037">
    <property type="entry name" value="SAP"/>
    <property type="match status" value="1"/>
</dbReference>
<dbReference type="AlphaFoldDB" id="A0A6J3KA92"/>
<dbReference type="GO" id="GO:0000380">
    <property type="term" value="P:alternative mRNA splicing, via spliceosome"/>
    <property type="evidence" value="ECO:0007669"/>
    <property type="project" value="TreeGrafter"/>
</dbReference>
<feature type="domain" description="B30.2/SPRY" evidence="6">
    <location>
        <begin position="419"/>
        <end position="625"/>
    </location>
</feature>
<feature type="region of interest" description="Disordered" evidence="5">
    <location>
        <begin position="830"/>
        <end position="1005"/>
    </location>
</feature>
<feature type="region of interest" description="Disordered" evidence="5">
    <location>
        <begin position="38"/>
        <end position="269"/>
    </location>
</feature>
<feature type="compositionally biased region" description="Basic and acidic residues" evidence="5">
    <location>
        <begin position="830"/>
        <end position="839"/>
    </location>
</feature>
<dbReference type="RefSeq" id="XP_033349615.1">
    <property type="nucleotide sequence ID" value="XM_033493724.1"/>
</dbReference>
<dbReference type="Proteomes" id="UP000504631">
    <property type="component" value="Unplaced"/>
</dbReference>
<feature type="compositionally biased region" description="Basic and acidic residues" evidence="5">
    <location>
        <begin position="941"/>
        <end position="953"/>
    </location>
</feature>
<dbReference type="GO" id="GO:0005634">
    <property type="term" value="C:nucleus"/>
    <property type="evidence" value="ECO:0007669"/>
    <property type="project" value="UniProtKB-SubCell"/>
</dbReference>
<feature type="compositionally biased region" description="Basic and acidic residues" evidence="5">
    <location>
        <begin position="166"/>
        <end position="218"/>
    </location>
</feature>
<dbReference type="PROSITE" id="PS50188">
    <property type="entry name" value="B302_SPRY"/>
    <property type="match status" value="1"/>
</dbReference>
<dbReference type="InterPro" id="IPR003034">
    <property type="entry name" value="SAP_dom"/>
</dbReference>
<dbReference type="Gene3D" id="3.40.50.300">
    <property type="entry name" value="P-loop containing nucleotide triphosphate hydrolases"/>
    <property type="match status" value="1"/>
</dbReference>
<dbReference type="SUPFAM" id="SSF52540">
    <property type="entry name" value="P-loop containing nucleoside triphosphate hydrolases"/>
    <property type="match status" value="1"/>
</dbReference>
<reference evidence="9" key="1">
    <citation type="submission" date="2025-08" db="UniProtKB">
        <authorList>
            <consortium name="RefSeq"/>
        </authorList>
    </citation>
    <scope>IDENTIFICATION</scope>
    <source>
        <tissue evidence="9">Muscle</tissue>
    </source>
</reference>
<feature type="compositionally biased region" description="Basic residues" evidence="5">
    <location>
        <begin position="98"/>
        <end position="116"/>
    </location>
</feature>
<dbReference type="PANTHER" id="PTHR12381">
    <property type="entry name" value="HETEROGENEOUS NUCLEAR RIBONUCLEOPROTEIN U FAMILY MEMBER"/>
    <property type="match status" value="1"/>
</dbReference>
<keyword evidence="9" id="KW-0687">Ribonucleoprotein</keyword>
<dbReference type="InterPro" id="IPR003877">
    <property type="entry name" value="SPRY_dom"/>
</dbReference>
<dbReference type="GeneID" id="117233419"/>
<dbReference type="InterPro" id="IPR035778">
    <property type="entry name" value="SPRY_hnRNP_U"/>
</dbReference>
<evidence type="ECO:0000313" key="9">
    <source>
        <dbReference type="RefSeq" id="XP_033349615.1"/>
    </source>
</evidence>
<dbReference type="InterPro" id="IPR027417">
    <property type="entry name" value="P-loop_NTPase"/>
</dbReference>
<dbReference type="PANTHER" id="PTHR12381:SF56">
    <property type="entry name" value="B30.2_SPRY DOMAIN-CONTAINING PROTEIN-RELATED"/>
    <property type="match status" value="1"/>
</dbReference>
<feature type="compositionally biased region" description="Basic and acidic residues" evidence="5">
    <location>
        <begin position="394"/>
        <end position="410"/>
    </location>
</feature>
<dbReference type="Gene3D" id="1.10.720.30">
    <property type="entry name" value="SAP domain"/>
    <property type="match status" value="1"/>
</dbReference>
<feature type="compositionally biased region" description="Basic and acidic residues" evidence="5">
    <location>
        <begin position="117"/>
        <end position="126"/>
    </location>
</feature>
<keyword evidence="3" id="KW-0597">Phosphoprotein</keyword>
<feature type="domain" description="SAP" evidence="7">
    <location>
        <begin position="3"/>
        <end position="37"/>
    </location>
</feature>
<keyword evidence="2" id="KW-0488">Methylation</keyword>
<accession>A0A6J3KA92</accession>
<feature type="compositionally biased region" description="Polar residues" evidence="5">
    <location>
        <begin position="128"/>
        <end position="138"/>
    </location>
</feature>
<dbReference type="InterPro" id="IPR001870">
    <property type="entry name" value="B30.2/SPRY"/>
</dbReference>
<dbReference type="InterPro" id="IPR043136">
    <property type="entry name" value="B30.2/SPRY_sf"/>
</dbReference>
<feature type="compositionally biased region" description="Acidic residues" evidence="5">
    <location>
        <begin position="344"/>
        <end position="359"/>
    </location>
</feature>
<dbReference type="GO" id="GO:0003723">
    <property type="term" value="F:RNA binding"/>
    <property type="evidence" value="ECO:0007669"/>
    <property type="project" value="TreeGrafter"/>
</dbReference>
<keyword evidence="8" id="KW-1185">Reference proteome</keyword>
<sequence>MDPEKLKVVELRTELSKRGLDTKGVKSVLVERLRKAIEEENANQVNQGKANISAEDTQDDAVQEKSDESTKIPQTPKKSSRLSKTASVMTPKEDSTKKSSRRTTRIPYSSRRRTSPKKADQNDMSREPSPTVSESAMQEETMPDESVTQEEMSMQEESVQIEASVQEEKPLSPKKDEQEEAKDLFSSIENKDANSMEVVKEGDIKDADVIESSEKEKNTSISQASPVKSQNVEYSDVDVPTPMESLDNKNETDLKQGPTVTKSNLEAVENTHIKESENIVSKVQENEKSTIIYDTCNDIDDIKKEVNEIKDENIESVDNDHVVESVNDTKATDIPDPEQQINELLEEDQDIDINENDELKEEKLLEDKDILSTSDKEMDSSIEKKQDEEDIEMSDVRHEEDADVDIKEQDTNDIVLDRKRKRSPSPIEDRHESPAPVLIENEPEIDDSALILSWYDSDLNLVIDKDGYFTATPMHNDGFSHMWAGARASYGFLCGKVYYETKIVEHCTINSGNEEHPHVLRIGWSTPYTSMQLGEEKFSFGYSSTGKKLADNQYEDYGLEFGKDDIIGCYLDATSENVIMSYTVNGKDQGVAFRISKEELNDKPLFPHILSKNCSFACNFGQETPWTEAILQDYVSIGNVESQYKTPGPRRPEKKDECEVIMMCGLPACGKSTWATQYAAEHPQKMYNILGLSSLINKMKDPGLSYKEGYNEEWRILIDKCTDALDRLMEMASSRRRNYILDQTNVYPSVQRRKMKNFCGYQRKAVVVVPSEDEFKSRTVKHKPIDSKEISDSMLLEMKASFRAPVVGESFDAVDWVELNREDGEKLIETYNKEGKDAGYGEQQRSKRARIDSRSENIHENRGDIRSNRDNRDNRDYRDRRSNYSDRNRNPLWRGNVGWRDRPQRGGGHIRHGSGYGPPMPRRRRGVPIPLVHRGMSRRGGTVDRRGGNDRGRALGSRQGARSRAPIGNYQVSQQSVWSQQGNWPSGQSQEGWGQQNNWGSQPWGNWKSYGQGSYNQSNYNQQGYGNGNWNSWNQQYYNQYWGQQQQSGQTTTSSGQTANKQ</sequence>
<dbReference type="Pfam" id="PF13671">
    <property type="entry name" value="AAA_33"/>
    <property type="match status" value="1"/>
</dbReference>
<dbReference type="SMART" id="SM00449">
    <property type="entry name" value="SPRY"/>
    <property type="match status" value="1"/>
</dbReference>
<evidence type="ECO:0000256" key="5">
    <source>
        <dbReference type="SAM" id="MobiDB-lite"/>
    </source>
</evidence>
<dbReference type="SUPFAM" id="SSF68906">
    <property type="entry name" value="SAP domain"/>
    <property type="match status" value="1"/>
</dbReference>
<name>A0A6J3KA92_9HYME</name>
<feature type="region of interest" description="Disordered" evidence="5">
    <location>
        <begin position="343"/>
        <end position="435"/>
    </location>
</feature>
<keyword evidence="4" id="KW-0539">Nucleus</keyword>
<evidence type="ECO:0000313" key="8">
    <source>
        <dbReference type="Proteomes" id="UP000504631"/>
    </source>
</evidence>
<dbReference type="Pfam" id="PF00622">
    <property type="entry name" value="SPRY"/>
    <property type="match status" value="1"/>
</dbReference>